<feature type="region of interest" description="Disordered" evidence="1">
    <location>
        <begin position="244"/>
        <end position="265"/>
    </location>
</feature>
<geneLocation type="plasmid" evidence="2">
    <name>pSCL2</name>
</geneLocation>
<reference evidence="2" key="1">
    <citation type="submission" date="2003-09" db="EMBL/GenBank/DDBJ databases">
        <title>Characterization of pSCL2, a giant linear plasmid in Streptomyces clavuligerus.</title>
        <authorList>
            <person name="Wu W."/>
            <person name="Roy K.L."/>
        </authorList>
    </citation>
    <scope>NUCLEOTIDE SEQUENCE</scope>
    <source>
        <plasmid evidence="2">pSCL2</plasmid>
    </source>
</reference>
<accession>Q6TMT1</accession>
<sequence length="287" mass="30820">MTPIEELLARALLLDEPGARPDTVPPRTTSGTPDSGGLLMDLPVANHRRHAPASDTAADVLATLCEVVVSSTSVVPAADFVTEHLPAPQYAVLLGSVFQLVDRGGAAARYWWQYAAGAGSDTAAFLLHLHHLARGETYAAAWWCRQTGIDTRPRPETVPFPGQDRRVLADVDASTPTVLRVLSGLLADRDRARDQDVAWLLNYVPGAIGYAEHPDYSIPLLGEDFPVMISTLIATAPVEFGETAPLGSATRGSLPSRKNAREKPRPRCAEAWTAFLRPTPATHGHTA</sequence>
<evidence type="ECO:0000313" key="2">
    <source>
        <dbReference type="EMBL" id="AAQ93542.1"/>
    </source>
</evidence>
<organism evidence="2">
    <name type="scientific">Streptomyces clavuligerus</name>
    <dbReference type="NCBI Taxonomy" id="1901"/>
    <lineage>
        <taxon>Bacteria</taxon>
        <taxon>Bacillati</taxon>
        <taxon>Actinomycetota</taxon>
        <taxon>Actinomycetes</taxon>
        <taxon>Kitasatosporales</taxon>
        <taxon>Streptomycetaceae</taxon>
        <taxon>Streptomyces</taxon>
    </lineage>
</organism>
<feature type="region of interest" description="Disordered" evidence="1">
    <location>
        <begin position="17"/>
        <end position="37"/>
    </location>
</feature>
<gene>
    <name evidence="2" type="ORF">pSCL2.5.424.2</name>
</gene>
<dbReference type="RefSeq" id="WP_003954204.1">
    <property type="nucleotide sequence ID" value="NZ_CM001017.1"/>
</dbReference>
<accession>B5GQY9</accession>
<dbReference type="EMBL" id="AY392415">
    <property type="protein sequence ID" value="AAQ93542.1"/>
    <property type="molecule type" value="Genomic_DNA"/>
</dbReference>
<protein>
    <submittedName>
        <fullName evidence="2">Uncharacterized protein</fullName>
    </submittedName>
</protein>
<proteinExistence type="predicted"/>
<evidence type="ECO:0000256" key="1">
    <source>
        <dbReference type="SAM" id="MobiDB-lite"/>
    </source>
</evidence>
<name>Q6TMT1_STRCL</name>
<keyword evidence="2" id="KW-0614">Plasmid</keyword>
<dbReference type="AlphaFoldDB" id="Q6TMT1"/>